<dbReference type="GO" id="GO:0005763">
    <property type="term" value="C:mitochondrial small ribosomal subunit"/>
    <property type="evidence" value="ECO:0007669"/>
    <property type="project" value="TreeGrafter"/>
</dbReference>
<dbReference type="GO" id="GO:0070181">
    <property type="term" value="F:small ribosomal subunit rRNA binding"/>
    <property type="evidence" value="ECO:0007669"/>
    <property type="project" value="TreeGrafter"/>
</dbReference>
<keyword evidence="5" id="KW-0687">Ribonucleoprotein</keyword>
<dbReference type="GO" id="GO:0005743">
    <property type="term" value="C:mitochondrial inner membrane"/>
    <property type="evidence" value="ECO:0007669"/>
    <property type="project" value="UniProtKB-ARBA"/>
</dbReference>
<evidence type="ECO:0000313" key="8">
    <source>
        <dbReference type="EMBL" id="JAS14284.1"/>
    </source>
</evidence>
<name>A0A1B6CLE2_9HEMI</name>
<sequence length="176" mass="20615">MLKLPLLYRLKQNVQNIPNLNNVFRYSFSTTVPKCLKEIRETQNGKQLVIEGVIVPSPREKYFLKTEHDCDACPLCRLNLDIKHTDVLILCQFLRSDGCMLPRRVTGLCKIQQRRVTTMVAMAQKAGLMMNITPANCKKDPLRRRDWKKCNTYFDEETIRLPKMYRLLLHKMANES</sequence>
<evidence type="ECO:0000256" key="1">
    <source>
        <dbReference type="ARBA" id="ARBA00004173"/>
    </source>
</evidence>
<dbReference type="GO" id="GO:0032543">
    <property type="term" value="P:mitochondrial translation"/>
    <property type="evidence" value="ECO:0007669"/>
    <property type="project" value="TreeGrafter"/>
</dbReference>
<organism evidence="8">
    <name type="scientific">Clastoptera arizonana</name>
    <name type="common">Arizona spittle bug</name>
    <dbReference type="NCBI Taxonomy" id="38151"/>
    <lineage>
        <taxon>Eukaryota</taxon>
        <taxon>Metazoa</taxon>
        <taxon>Ecdysozoa</taxon>
        <taxon>Arthropoda</taxon>
        <taxon>Hexapoda</taxon>
        <taxon>Insecta</taxon>
        <taxon>Pterygota</taxon>
        <taxon>Neoptera</taxon>
        <taxon>Paraneoptera</taxon>
        <taxon>Hemiptera</taxon>
        <taxon>Auchenorrhyncha</taxon>
        <taxon>Cercopoidea</taxon>
        <taxon>Clastopteridae</taxon>
        <taxon>Clastoptera</taxon>
    </lineage>
</organism>
<protein>
    <recommendedName>
        <fullName evidence="7">Large ribosomal subunit protein mL66</fullName>
    </recommendedName>
</protein>
<dbReference type="PANTHER" id="PTHR13479">
    <property type="entry name" value="30S RIBOSOMAL PROTEIN S18"/>
    <property type="match status" value="1"/>
</dbReference>
<evidence type="ECO:0000256" key="6">
    <source>
        <dbReference type="ARBA" id="ARBA00061060"/>
    </source>
</evidence>
<gene>
    <name evidence="8" type="ORF">g.4841</name>
</gene>
<evidence type="ECO:0000256" key="5">
    <source>
        <dbReference type="ARBA" id="ARBA00023274"/>
    </source>
</evidence>
<dbReference type="FunFam" id="4.10.640.10:FF:000011">
    <property type="entry name" value="28S ribosomal protein S18a, mitochondrial"/>
    <property type="match status" value="1"/>
</dbReference>
<evidence type="ECO:0000256" key="2">
    <source>
        <dbReference type="ARBA" id="ARBA00022946"/>
    </source>
</evidence>
<reference evidence="8" key="1">
    <citation type="submission" date="2015-12" db="EMBL/GenBank/DDBJ databases">
        <title>De novo transcriptome assembly of four potential Pierce s Disease insect vectors from Arizona vineyards.</title>
        <authorList>
            <person name="Tassone E.E."/>
        </authorList>
    </citation>
    <scope>NUCLEOTIDE SEQUENCE</scope>
</reference>
<dbReference type="Gene3D" id="4.10.640.10">
    <property type="entry name" value="Ribosomal protein S18"/>
    <property type="match status" value="1"/>
</dbReference>
<dbReference type="PANTHER" id="PTHR13479:SF66">
    <property type="entry name" value="LARGE RIBOSOMAL SUBUNIT PROTEIN ML66"/>
    <property type="match status" value="1"/>
</dbReference>
<keyword evidence="3" id="KW-0689">Ribosomal protein</keyword>
<evidence type="ECO:0000256" key="7">
    <source>
        <dbReference type="ARBA" id="ARBA00071652"/>
    </source>
</evidence>
<comment type="similarity">
    <text evidence="6">Belongs to the bacterial ribosomal protein bS18 family. Mitochondrion-specific ribosomal protein mL66 subfamily.</text>
</comment>
<keyword evidence="4" id="KW-0496">Mitochondrion</keyword>
<dbReference type="EMBL" id="GEDC01023014">
    <property type="protein sequence ID" value="JAS14284.1"/>
    <property type="molecule type" value="Transcribed_RNA"/>
</dbReference>
<dbReference type="InterPro" id="IPR036870">
    <property type="entry name" value="Ribosomal_bS18_sf"/>
</dbReference>
<keyword evidence="2" id="KW-0809">Transit peptide</keyword>
<dbReference type="GO" id="GO:0003735">
    <property type="term" value="F:structural constituent of ribosome"/>
    <property type="evidence" value="ECO:0007669"/>
    <property type="project" value="InterPro"/>
</dbReference>
<dbReference type="AlphaFoldDB" id="A0A1B6CLE2"/>
<evidence type="ECO:0000256" key="3">
    <source>
        <dbReference type="ARBA" id="ARBA00022980"/>
    </source>
</evidence>
<accession>A0A1B6CLE2</accession>
<dbReference type="SUPFAM" id="SSF46911">
    <property type="entry name" value="Ribosomal protein S18"/>
    <property type="match status" value="1"/>
</dbReference>
<dbReference type="Pfam" id="PF01084">
    <property type="entry name" value="Ribosomal_S18"/>
    <property type="match status" value="1"/>
</dbReference>
<dbReference type="InterPro" id="IPR001648">
    <property type="entry name" value="Ribosomal_bS18"/>
</dbReference>
<comment type="subcellular location">
    <subcellularLocation>
        <location evidence="1">Mitochondrion</location>
    </subcellularLocation>
</comment>
<evidence type="ECO:0000256" key="4">
    <source>
        <dbReference type="ARBA" id="ARBA00023128"/>
    </source>
</evidence>
<proteinExistence type="inferred from homology"/>